<evidence type="ECO:0000313" key="3">
    <source>
        <dbReference type="Proteomes" id="UP001318860"/>
    </source>
</evidence>
<dbReference type="Pfam" id="PF11955">
    <property type="entry name" value="PORR"/>
    <property type="match status" value="1"/>
</dbReference>
<gene>
    <name evidence="2" type="ORF">DH2020_023749</name>
</gene>
<dbReference type="PANTHER" id="PTHR31476">
    <property type="entry name" value="PROTEIN WHAT'S THIS FACTOR 1 HOMOLOG, CHLOROPLASTIC"/>
    <property type="match status" value="1"/>
</dbReference>
<accession>A0ABR0W9T0</accession>
<dbReference type="InterPro" id="IPR045040">
    <property type="entry name" value="PORR_fam"/>
</dbReference>
<feature type="domain" description="PORR" evidence="1">
    <location>
        <begin position="71"/>
        <end position="411"/>
    </location>
</feature>
<protein>
    <recommendedName>
        <fullName evidence="1">PORR domain-containing protein</fullName>
    </recommendedName>
</protein>
<keyword evidence="3" id="KW-1185">Reference proteome</keyword>
<name>A0ABR0W9T0_REHGL</name>
<evidence type="ECO:0000313" key="2">
    <source>
        <dbReference type="EMBL" id="KAK6143401.1"/>
    </source>
</evidence>
<sequence length="449" mass="51964">MERFCHCGRDTIKKTSWTDLNPGRRYVTCERFRKLLFSSSQNPITALTYHPPLPYSYTQIQTYVEVYMKWKKDPYFDSIDSIHKSLELKPIIAMKNFFISSSYSSPHENYCIPISAVSKKGSDFGLNIKVIRFLRRYPSFFEEFKGPLYDLPWFKLTEKAIELDKEERMVYEEFRGDIVGRLKKFILMSSTRKMLPLKVIKGLQWYLGLPAEFLRDPLGYIGSYGCFRVVNIEDGLKGLAVFEEHDGGEGGKILSMMQRNAIRSGIYSGGADEAIAFPLFPSKGLRLKQKIKDWLNEFQGLPYVSPYDDFSCFNPDSDISEKRVVGLLHELLCLFVEHAAERRSLFCLRKYLGLPQKVHKAFERHPHMFYLSMKNKTCTAILKEAYCDDLAIEPHPLAKVRKKYIALMKESVVILKNRRVNNSKASDKKNICSKDWGCADDERSQLAEA</sequence>
<organism evidence="2 3">
    <name type="scientific">Rehmannia glutinosa</name>
    <name type="common">Chinese foxglove</name>
    <dbReference type="NCBI Taxonomy" id="99300"/>
    <lineage>
        <taxon>Eukaryota</taxon>
        <taxon>Viridiplantae</taxon>
        <taxon>Streptophyta</taxon>
        <taxon>Embryophyta</taxon>
        <taxon>Tracheophyta</taxon>
        <taxon>Spermatophyta</taxon>
        <taxon>Magnoliopsida</taxon>
        <taxon>eudicotyledons</taxon>
        <taxon>Gunneridae</taxon>
        <taxon>Pentapetalae</taxon>
        <taxon>asterids</taxon>
        <taxon>lamiids</taxon>
        <taxon>Lamiales</taxon>
        <taxon>Orobanchaceae</taxon>
        <taxon>Rehmannieae</taxon>
        <taxon>Rehmannia</taxon>
    </lineage>
</organism>
<reference evidence="2 3" key="1">
    <citation type="journal article" date="2021" name="Comput. Struct. Biotechnol. J.">
        <title>De novo genome assembly of the potent medicinal plant Rehmannia glutinosa using nanopore technology.</title>
        <authorList>
            <person name="Ma L."/>
            <person name="Dong C."/>
            <person name="Song C."/>
            <person name="Wang X."/>
            <person name="Zheng X."/>
            <person name="Niu Y."/>
            <person name="Chen S."/>
            <person name="Feng W."/>
        </authorList>
    </citation>
    <scope>NUCLEOTIDE SEQUENCE [LARGE SCALE GENOMIC DNA]</scope>
    <source>
        <strain evidence="2">DH-2019</strain>
    </source>
</reference>
<dbReference type="PANTHER" id="PTHR31476:SF13">
    <property type="entry name" value="PROTEIN WHAT'S THIS FACTOR 9, MITOCHONDRIAL"/>
    <property type="match status" value="1"/>
</dbReference>
<proteinExistence type="predicted"/>
<comment type="caution">
    <text evidence="2">The sequence shown here is derived from an EMBL/GenBank/DDBJ whole genome shotgun (WGS) entry which is preliminary data.</text>
</comment>
<dbReference type="InterPro" id="IPR021099">
    <property type="entry name" value="PORR_domain"/>
</dbReference>
<dbReference type="Proteomes" id="UP001318860">
    <property type="component" value="Unassembled WGS sequence"/>
</dbReference>
<evidence type="ECO:0000259" key="1">
    <source>
        <dbReference type="Pfam" id="PF11955"/>
    </source>
</evidence>
<dbReference type="EMBL" id="JABTTQ020000013">
    <property type="protein sequence ID" value="KAK6143401.1"/>
    <property type="molecule type" value="Genomic_DNA"/>
</dbReference>